<evidence type="ECO:0000313" key="3">
    <source>
        <dbReference type="Proteomes" id="UP000014500"/>
    </source>
</evidence>
<dbReference type="AlphaFoldDB" id="T1JNG5"/>
<name>T1JNG5_STRMM</name>
<proteinExistence type="predicted"/>
<evidence type="ECO:0000256" key="1">
    <source>
        <dbReference type="SAM" id="SignalP"/>
    </source>
</evidence>
<evidence type="ECO:0000313" key="2">
    <source>
        <dbReference type="EnsemblMetazoa" id="SMAR015394-PA"/>
    </source>
</evidence>
<feature type="signal peptide" evidence="1">
    <location>
        <begin position="1"/>
        <end position="19"/>
    </location>
</feature>
<protein>
    <submittedName>
        <fullName evidence="2">Uncharacterized protein</fullName>
    </submittedName>
</protein>
<sequence>MVKTLLPLLLRELFTYGSAADYGLSTPTVIEQRCATTIVIKRAVGLDGSGEEIITLNRPHRKVRKYLVSCDWQLEILTSFNFQIMERKGMGKKSMPRTNV</sequence>
<dbReference type="EnsemblMetazoa" id="SMAR015394-RA">
    <property type="protein sequence ID" value="SMAR015394-PA"/>
    <property type="gene ID" value="SMAR015394"/>
</dbReference>
<keyword evidence="3" id="KW-1185">Reference proteome</keyword>
<organism evidence="2 3">
    <name type="scientific">Strigamia maritima</name>
    <name type="common">European centipede</name>
    <name type="synonym">Geophilus maritimus</name>
    <dbReference type="NCBI Taxonomy" id="126957"/>
    <lineage>
        <taxon>Eukaryota</taxon>
        <taxon>Metazoa</taxon>
        <taxon>Ecdysozoa</taxon>
        <taxon>Arthropoda</taxon>
        <taxon>Myriapoda</taxon>
        <taxon>Chilopoda</taxon>
        <taxon>Pleurostigmophora</taxon>
        <taxon>Geophilomorpha</taxon>
        <taxon>Linotaeniidae</taxon>
        <taxon>Strigamia</taxon>
    </lineage>
</organism>
<keyword evidence="1" id="KW-0732">Signal</keyword>
<reference evidence="3" key="1">
    <citation type="submission" date="2011-05" db="EMBL/GenBank/DDBJ databases">
        <authorList>
            <person name="Richards S.R."/>
            <person name="Qu J."/>
            <person name="Jiang H."/>
            <person name="Jhangiani S.N."/>
            <person name="Agravi P."/>
            <person name="Goodspeed R."/>
            <person name="Gross S."/>
            <person name="Mandapat C."/>
            <person name="Jackson L."/>
            <person name="Mathew T."/>
            <person name="Pu L."/>
            <person name="Thornton R."/>
            <person name="Saada N."/>
            <person name="Wilczek-Boney K.B."/>
            <person name="Lee S."/>
            <person name="Kovar C."/>
            <person name="Wu Y."/>
            <person name="Scherer S.E."/>
            <person name="Worley K.C."/>
            <person name="Muzny D.M."/>
            <person name="Gibbs R."/>
        </authorList>
    </citation>
    <scope>NUCLEOTIDE SEQUENCE</scope>
    <source>
        <strain evidence="3">Brora</strain>
    </source>
</reference>
<dbReference type="HOGENOM" id="CLU_2309507_0_0_1"/>
<reference evidence="2" key="2">
    <citation type="submission" date="2015-02" db="UniProtKB">
        <authorList>
            <consortium name="EnsemblMetazoa"/>
        </authorList>
    </citation>
    <scope>IDENTIFICATION</scope>
</reference>
<dbReference type="EMBL" id="JH431829">
    <property type="status" value="NOT_ANNOTATED_CDS"/>
    <property type="molecule type" value="Genomic_DNA"/>
</dbReference>
<accession>T1JNG5</accession>
<dbReference type="Proteomes" id="UP000014500">
    <property type="component" value="Unassembled WGS sequence"/>
</dbReference>
<feature type="chain" id="PRO_5004580479" evidence="1">
    <location>
        <begin position="20"/>
        <end position="100"/>
    </location>
</feature>